<dbReference type="Proteomes" id="UP000321933">
    <property type="component" value="Unassembled WGS sequence"/>
</dbReference>
<dbReference type="PANTHER" id="PTHR30629">
    <property type="entry name" value="PROPHAGE INTEGRASE"/>
    <property type="match status" value="1"/>
</dbReference>
<keyword evidence="4" id="KW-0233">DNA recombination</keyword>
<evidence type="ECO:0000256" key="5">
    <source>
        <dbReference type="SAM" id="MobiDB-lite"/>
    </source>
</evidence>
<dbReference type="Pfam" id="PF00589">
    <property type="entry name" value="Phage_integrase"/>
    <property type="match status" value="1"/>
</dbReference>
<dbReference type="Gene3D" id="3.30.160.390">
    <property type="entry name" value="Integrase, DNA-binding domain"/>
    <property type="match status" value="1"/>
</dbReference>
<dbReference type="Gene3D" id="1.10.443.10">
    <property type="entry name" value="Intergrase catalytic core"/>
    <property type="match status" value="1"/>
</dbReference>
<dbReference type="InterPro" id="IPR038488">
    <property type="entry name" value="Integrase_DNA-bd_sf"/>
</dbReference>
<feature type="domain" description="Tyr recombinase" evidence="6">
    <location>
        <begin position="203"/>
        <end position="383"/>
    </location>
</feature>
<comment type="similarity">
    <text evidence="1">Belongs to the 'phage' integrase family.</text>
</comment>
<evidence type="ECO:0000313" key="8">
    <source>
        <dbReference type="Proteomes" id="UP000321933"/>
    </source>
</evidence>
<dbReference type="InterPro" id="IPR011010">
    <property type="entry name" value="DNA_brk_join_enz"/>
</dbReference>
<proteinExistence type="inferred from homology"/>
<keyword evidence="3" id="KW-0238">DNA-binding</keyword>
<accession>A0A5C8ZL77</accession>
<dbReference type="OrthoDB" id="9795573at2"/>
<keyword evidence="8" id="KW-1185">Reference proteome</keyword>
<dbReference type="SUPFAM" id="SSF56349">
    <property type="entry name" value="DNA breaking-rejoining enzymes"/>
    <property type="match status" value="1"/>
</dbReference>
<dbReference type="PANTHER" id="PTHR30629:SF2">
    <property type="entry name" value="PROPHAGE INTEGRASE INTS-RELATED"/>
    <property type="match status" value="1"/>
</dbReference>
<dbReference type="GO" id="GO:0006310">
    <property type="term" value="P:DNA recombination"/>
    <property type="evidence" value="ECO:0007669"/>
    <property type="project" value="UniProtKB-KW"/>
</dbReference>
<evidence type="ECO:0000256" key="4">
    <source>
        <dbReference type="ARBA" id="ARBA00023172"/>
    </source>
</evidence>
<evidence type="ECO:0000256" key="1">
    <source>
        <dbReference type="ARBA" id="ARBA00008857"/>
    </source>
</evidence>
<dbReference type="Gene3D" id="1.10.150.130">
    <property type="match status" value="1"/>
</dbReference>
<keyword evidence="2" id="KW-0229">DNA integration</keyword>
<dbReference type="InterPro" id="IPR053876">
    <property type="entry name" value="Phage_int_M"/>
</dbReference>
<evidence type="ECO:0000256" key="2">
    <source>
        <dbReference type="ARBA" id="ARBA00022908"/>
    </source>
</evidence>
<evidence type="ECO:0000313" key="7">
    <source>
        <dbReference type="EMBL" id="TXS88975.1"/>
    </source>
</evidence>
<feature type="region of interest" description="Disordered" evidence="5">
    <location>
        <begin position="186"/>
        <end position="206"/>
    </location>
</feature>
<dbReference type="GO" id="GO:0003677">
    <property type="term" value="F:DNA binding"/>
    <property type="evidence" value="ECO:0007669"/>
    <property type="project" value="UniProtKB-KW"/>
</dbReference>
<name>A0A5C8ZL77_9GAMM</name>
<dbReference type="PROSITE" id="PS51898">
    <property type="entry name" value="TYR_RECOMBINASE"/>
    <property type="match status" value="1"/>
</dbReference>
<evidence type="ECO:0000259" key="6">
    <source>
        <dbReference type="PROSITE" id="PS51898"/>
    </source>
</evidence>
<dbReference type="RefSeq" id="WP_148066019.1">
    <property type="nucleotide sequence ID" value="NZ_VRYZ01000012.1"/>
</dbReference>
<protein>
    <submittedName>
        <fullName evidence="7">DUF4102 domain-containing protein</fullName>
    </submittedName>
</protein>
<gene>
    <name evidence="7" type="ORF">FVW59_19275</name>
</gene>
<dbReference type="EMBL" id="VRYZ01000012">
    <property type="protein sequence ID" value="TXS88975.1"/>
    <property type="molecule type" value="Genomic_DNA"/>
</dbReference>
<dbReference type="AlphaFoldDB" id="A0A5C8ZL77"/>
<dbReference type="InterPro" id="IPR050808">
    <property type="entry name" value="Phage_Integrase"/>
</dbReference>
<dbReference type="InterPro" id="IPR002104">
    <property type="entry name" value="Integrase_catalytic"/>
</dbReference>
<dbReference type="InterPro" id="IPR025166">
    <property type="entry name" value="Integrase_DNA_bind_dom"/>
</dbReference>
<dbReference type="Pfam" id="PF13356">
    <property type="entry name" value="Arm-DNA-bind_3"/>
    <property type="match status" value="1"/>
</dbReference>
<dbReference type="InterPro" id="IPR013762">
    <property type="entry name" value="Integrase-like_cat_sf"/>
</dbReference>
<feature type="compositionally biased region" description="Basic residues" evidence="5">
    <location>
        <begin position="196"/>
        <end position="206"/>
    </location>
</feature>
<organism evidence="7 8">
    <name type="scientific">Parahaliea aestuarii</name>
    <dbReference type="NCBI Taxonomy" id="1852021"/>
    <lineage>
        <taxon>Bacteria</taxon>
        <taxon>Pseudomonadati</taxon>
        <taxon>Pseudomonadota</taxon>
        <taxon>Gammaproteobacteria</taxon>
        <taxon>Cellvibrionales</taxon>
        <taxon>Halieaceae</taxon>
        <taxon>Parahaliea</taxon>
    </lineage>
</organism>
<dbReference type="Pfam" id="PF22022">
    <property type="entry name" value="Phage_int_M"/>
    <property type="match status" value="1"/>
</dbReference>
<dbReference type="GO" id="GO:0015074">
    <property type="term" value="P:DNA integration"/>
    <property type="evidence" value="ECO:0007669"/>
    <property type="project" value="UniProtKB-KW"/>
</dbReference>
<evidence type="ECO:0000256" key="3">
    <source>
        <dbReference type="ARBA" id="ARBA00023125"/>
    </source>
</evidence>
<dbReference type="CDD" id="cd00801">
    <property type="entry name" value="INT_P4_C"/>
    <property type="match status" value="1"/>
</dbReference>
<dbReference type="InterPro" id="IPR010998">
    <property type="entry name" value="Integrase_recombinase_N"/>
</dbReference>
<sequence length="408" mass="45757">MPLTATEVKEAKPQEKPRKLADGGGLYLLVQPNGAKYWRYKYRYGGKEKTLALGVYPEVSLKSARQKHLAARDKLAQGTDPGEVRKVEKLTRHLAAAESFEAVAREWFNQTMPEKSESYRMRTGRILDKDLYPVLGNRPVAAITAPELLATLRRIEGRGAYDMAHRAKQTAGQIFRYAVATGRAERDPSGDLKGALKPKRQKKHHAALTNPAEVGRLLVAMDGFEGTPTVKTALLLSPLLFQRPGEIRAMEWAEINWEAEQWEIPAEKMKMRQPHIVPLCSQALDLLRELHPLTGRGRFVFPSPRGASRCLSENGVRTALRTIGYDNDTMTPHGFRATARTILDEVLGYRVDWIEHQLAHAVKDANGRAYNRTAHLEGRAKMMQGWADYLDNLKAQAMAGNVITATFR</sequence>
<comment type="caution">
    <text evidence="7">The sequence shown here is derived from an EMBL/GenBank/DDBJ whole genome shotgun (WGS) entry which is preliminary data.</text>
</comment>
<reference evidence="7 8" key="1">
    <citation type="submission" date="2019-08" db="EMBL/GenBank/DDBJ databases">
        <title>Parahaliea maris sp. nov., isolated from the surface seawater.</title>
        <authorList>
            <person name="Liu Y."/>
        </authorList>
    </citation>
    <scope>NUCLEOTIDE SEQUENCE [LARGE SCALE GENOMIC DNA]</scope>
    <source>
        <strain evidence="7 8">S2-26</strain>
    </source>
</reference>